<dbReference type="InterPro" id="IPR029063">
    <property type="entry name" value="SAM-dependent_MTases_sf"/>
</dbReference>
<dbReference type="InterPro" id="IPR041698">
    <property type="entry name" value="Methyltransf_25"/>
</dbReference>
<evidence type="ECO:0000256" key="3">
    <source>
        <dbReference type="ARBA" id="ARBA00022691"/>
    </source>
</evidence>
<dbReference type="PANTHER" id="PTHR43464:SF19">
    <property type="entry name" value="UBIQUINONE BIOSYNTHESIS O-METHYLTRANSFERASE, MITOCHONDRIAL"/>
    <property type="match status" value="1"/>
</dbReference>
<accession>A0ABZ0HN72</accession>
<protein>
    <submittedName>
        <fullName evidence="5">Methyltransferase domain-containing protein</fullName>
    </submittedName>
</protein>
<keyword evidence="6" id="KW-1185">Reference proteome</keyword>
<evidence type="ECO:0000256" key="2">
    <source>
        <dbReference type="ARBA" id="ARBA00022679"/>
    </source>
</evidence>
<dbReference type="PANTHER" id="PTHR43464">
    <property type="entry name" value="METHYLTRANSFERASE"/>
    <property type="match status" value="1"/>
</dbReference>
<dbReference type="SUPFAM" id="SSF53335">
    <property type="entry name" value="S-adenosyl-L-methionine-dependent methyltransferases"/>
    <property type="match status" value="1"/>
</dbReference>
<keyword evidence="3" id="KW-0949">S-adenosyl-L-methionine</keyword>
<name>A0ABZ0HN72_9HYPH</name>
<dbReference type="GO" id="GO:0032259">
    <property type="term" value="P:methylation"/>
    <property type="evidence" value="ECO:0007669"/>
    <property type="project" value="UniProtKB-KW"/>
</dbReference>
<dbReference type="Pfam" id="PF13649">
    <property type="entry name" value="Methyltransf_25"/>
    <property type="match status" value="1"/>
</dbReference>
<dbReference type="GO" id="GO:0008168">
    <property type="term" value="F:methyltransferase activity"/>
    <property type="evidence" value="ECO:0007669"/>
    <property type="project" value="UniProtKB-KW"/>
</dbReference>
<keyword evidence="1 5" id="KW-0489">Methyltransferase</keyword>
<gene>
    <name evidence="5" type="ORF">RZS28_10180</name>
</gene>
<evidence type="ECO:0000313" key="6">
    <source>
        <dbReference type="Proteomes" id="UP001626536"/>
    </source>
</evidence>
<dbReference type="RefSeq" id="WP_407337657.1">
    <property type="nucleotide sequence ID" value="NZ_CP136862.1"/>
</dbReference>
<reference evidence="5 6" key="1">
    <citation type="submission" date="2023-10" db="EMBL/GenBank/DDBJ databases">
        <title>Novel methanotroph of the genus Methylocapsa from a subarctic wetland.</title>
        <authorList>
            <person name="Belova S.E."/>
            <person name="Oshkin I.Y."/>
            <person name="Miroshnikov K."/>
            <person name="Dedysh S.N."/>
        </authorList>
    </citation>
    <scope>NUCLEOTIDE SEQUENCE [LARGE SCALE GENOMIC DNA]</scope>
    <source>
        <strain evidence="5 6">RX1</strain>
    </source>
</reference>
<feature type="domain" description="Methyltransferase" evidence="4">
    <location>
        <begin position="91"/>
        <end position="183"/>
    </location>
</feature>
<proteinExistence type="predicted"/>
<evidence type="ECO:0000313" key="5">
    <source>
        <dbReference type="EMBL" id="WOJ88217.1"/>
    </source>
</evidence>
<organism evidence="5 6">
    <name type="scientific">Methylocapsa polymorpha</name>
    <dbReference type="NCBI Taxonomy" id="3080828"/>
    <lineage>
        <taxon>Bacteria</taxon>
        <taxon>Pseudomonadati</taxon>
        <taxon>Pseudomonadota</taxon>
        <taxon>Alphaproteobacteria</taxon>
        <taxon>Hyphomicrobiales</taxon>
        <taxon>Beijerinckiaceae</taxon>
        <taxon>Methylocapsa</taxon>
    </lineage>
</organism>
<sequence length="247" mass="26805">MDEISLDPTSPEFTARRAEARKALDALDPAKNLEMRGGAADDPLRRDWFEAVYARAQNDPARVPWANLAPHPLTKAWVGAQVKGIAGLRALDVGCGLGDNAECLAEAGAEVTAFDLVEAAVEWAKRRFPRTTVDYRAGDLFAPPADWRGKFALVHECYTLQALSAPLLPKALAELSSFLAPGGKLLIVARARGEDAEAEGPPWPLPPSIFTEARRQGLKPLSIEDIEATADVGRRHWRALLGRADEP</sequence>
<keyword evidence="2" id="KW-0808">Transferase</keyword>
<dbReference type="CDD" id="cd02440">
    <property type="entry name" value="AdoMet_MTases"/>
    <property type="match status" value="1"/>
</dbReference>
<dbReference type="Proteomes" id="UP001626536">
    <property type="component" value="Chromosome"/>
</dbReference>
<dbReference type="Gene3D" id="3.40.50.150">
    <property type="entry name" value="Vaccinia Virus protein VP39"/>
    <property type="match status" value="1"/>
</dbReference>
<evidence type="ECO:0000259" key="4">
    <source>
        <dbReference type="Pfam" id="PF13649"/>
    </source>
</evidence>
<dbReference type="EMBL" id="CP136862">
    <property type="protein sequence ID" value="WOJ88217.1"/>
    <property type="molecule type" value="Genomic_DNA"/>
</dbReference>
<evidence type="ECO:0000256" key="1">
    <source>
        <dbReference type="ARBA" id="ARBA00022603"/>
    </source>
</evidence>